<dbReference type="PANTHER" id="PTHR43708:SF5">
    <property type="entry name" value="CONSERVED EXPRESSED OXIDOREDUCTASE (EUROFUNG)-RELATED"/>
    <property type="match status" value="1"/>
</dbReference>
<dbReference type="GO" id="GO:0016491">
    <property type="term" value="F:oxidoreductase activity"/>
    <property type="evidence" value="ECO:0007669"/>
    <property type="project" value="UniProtKB-KW"/>
</dbReference>
<dbReference type="Gene3D" id="3.30.360.10">
    <property type="entry name" value="Dihydrodipicolinate Reductase, domain 2"/>
    <property type="match status" value="1"/>
</dbReference>
<dbReference type="GO" id="GO:0000166">
    <property type="term" value="F:nucleotide binding"/>
    <property type="evidence" value="ECO:0007669"/>
    <property type="project" value="InterPro"/>
</dbReference>
<protein>
    <submittedName>
        <fullName evidence="5">Scyllo-inositol 2-dehydrogenase (NADP+)</fullName>
    </submittedName>
</protein>
<evidence type="ECO:0000313" key="5">
    <source>
        <dbReference type="EMBL" id="TDX00807.1"/>
    </source>
</evidence>
<dbReference type="AlphaFoldDB" id="A0A4R8DTR4"/>
<feature type="domain" description="Gfo/Idh/MocA-like oxidoreductase N-terminal" evidence="3">
    <location>
        <begin position="6"/>
        <end position="122"/>
    </location>
</feature>
<dbReference type="SUPFAM" id="SSF51735">
    <property type="entry name" value="NAD(P)-binding Rossmann-fold domains"/>
    <property type="match status" value="1"/>
</dbReference>
<dbReference type="Pfam" id="PF01408">
    <property type="entry name" value="GFO_IDH_MocA"/>
    <property type="match status" value="1"/>
</dbReference>
<name>A0A4R8DTR4_9BACT</name>
<dbReference type="InterPro" id="IPR051317">
    <property type="entry name" value="Gfo/Idh/MocA_oxidoreduct"/>
</dbReference>
<dbReference type="OrthoDB" id="9815825at2"/>
<evidence type="ECO:0000259" key="4">
    <source>
        <dbReference type="Pfam" id="PF02894"/>
    </source>
</evidence>
<comment type="similarity">
    <text evidence="1">Belongs to the Gfo/Idh/MocA family.</text>
</comment>
<dbReference type="InterPro" id="IPR000683">
    <property type="entry name" value="Gfo/Idh/MocA-like_OxRdtase_N"/>
</dbReference>
<dbReference type="EMBL" id="SODV01000001">
    <property type="protein sequence ID" value="TDX00807.1"/>
    <property type="molecule type" value="Genomic_DNA"/>
</dbReference>
<dbReference type="Proteomes" id="UP000294498">
    <property type="component" value="Unassembled WGS sequence"/>
</dbReference>
<dbReference type="SUPFAM" id="SSF55347">
    <property type="entry name" value="Glyceraldehyde-3-phosphate dehydrogenase-like, C-terminal domain"/>
    <property type="match status" value="1"/>
</dbReference>
<keyword evidence="6" id="KW-1185">Reference proteome</keyword>
<reference evidence="5 6" key="1">
    <citation type="submission" date="2019-03" db="EMBL/GenBank/DDBJ databases">
        <title>Genomic Encyclopedia of Type Strains, Phase IV (KMG-IV): sequencing the most valuable type-strain genomes for metagenomic binning, comparative biology and taxonomic classification.</title>
        <authorList>
            <person name="Goeker M."/>
        </authorList>
    </citation>
    <scope>NUCLEOTIDE SEQUENCE [LARGE SCALE GENOMIC DNA]</scope>
    <source>
        <strain evidence="5 6">DSM 100059</strain>
    </source>
</reference>
<feature type="domain" description="Gfo/Idh/MocA-like oxidoreductase C-terminal" evidence="4">
    <location>
        <begin position="138"/>
        <end position="345"/>
    </location>
</feature>
<evidence type="ECO:0000259" key="3">
    <source>
        <dbReference type="Pfam" id="PF01408"/>
    </source>
</evidence>
<evidence type="ECO:0000256" key="1">
    <source>
        <dbReference type="ARBA" id="ARBA00010928"/>
    </source>
</evidence>
<proteinExistence type="inferred from homology"/>
<gene>
    <name evidence="5" type="ORF">EDB95_1836</name>
</gene>
<evidence type="ECO:0000313" key="6">
    <source>
        <dbReference type="Proteomes" id="UP000294498"/>
    </source>
</evidence>
<dbReference type="Pfam" id="PF02894">
    <property type="entry name" value="GFO_IDH_MocA_C"/>
    <property type="match status" value="1"/>
</dbReference>
<dbReference type="InterPro" id="IPR036291">
    <property type="entry name" value="NAD(P)-bd_dom_sf"/>
</dbReference>
<dbReference type="PANTHER" id="PTHR43708">
    <property type="entry name" value="CONSERVED EXPRESSED OXIDOREDUCTASE (EUROFUNG)"/>
    <property type="match status" value="1"/>
</dbReference>
<evidence type="ECO:0000256" key="2">
    <source>
        <dbReference type="ARBA" id="ARBA00023002"/>
    </source>
</evidence>
<dbReference type="Gene3D" id="3.40.50.720">
    <property type="entry name" value="NAD(P)-binding Rossmann-like Domain"/>
    <property type="match status" value="1"/>
</dbReference>
<keyword evidence="2" id="KW-0560">Oxidoreductase</keyword>
<comment type="caution">
    <text evidence="5">The sequence shown here is derived from an EMBL/GenBank/DDBJ whole genome shotgun (WGS) entry which is preliminary data.</text>
</comment>
<sequence>MSSPLQVGFVGFGMSARTFHAPFLALIPGYRLHTAWERHGPQAPALYPGIRSVQDPRDLFDNPEIDLIVVTTPNTTHAEYAAWALRSGKHVVLEKPFTISTGDAVVLEDLAQAQGKVLAVFHNRRYVSDFLTVRQVLAGQPLGPVHEYEAHYDRYRPEAKPNAWREEPLEGSGILYDLGPHLIDQAFCLFGLPQSLYADVRLQRAHARAVDYFDLQLYYPGLKVILKGGMLVREPGPKYMIHGLDGSFIKYGDDPQEPILRAGGKPLGPGWGEEDPAHYGLLHTKKAGEVIYESVPSLPGNYGLFYQDLYATLREGAPLKTTPAHGYNTVRLIELALESSSRQAVVDATGLREVAYP</sequence>
<accession>A0A4R8DTR4</accession>
<organism evidence="5 6">
    <name type="scientific">Dinghuibacter silviterrae</name>
    <dbReference type="NCBI Taxonomy" id="1539049"/>
    <lineage>
        <taxon>Bacteria</taxon>
        <taxon>Pseudomonadati</taxon>
        <taxon>Bacteroidota</taxon>
        <taxon>Chitinophagia</taxon>
        <taxon>Chitinophagales</taxon>
        <taxon>Chitinophagaceae</taxon>
        <taxon>Dinghuibacter</taxon>
    </lineage>
</organism>
<dbReference type="InterPro" id="IPR004104">
    <property type="entry name" value="Gfo/Idh/MocA-like_OxRdtase_C"/>
</dbReference>